<comment type="caution">
    <text evidence="2">The sequence shown here is derived from an EMBL/GenBank/DDBJ whole genome shotgun (WGS) entry which is preliminary data.</text>
</comment>
<dbReference type="Proteomes" id="UP000266272">
    <property type="component" value="Unassembled WGS sequence"/>
</dbReference>
<reference evidence="2 3" key="1">
    <citation type="journal article" date="2018" name="PLoS Pathog.">
        <title>Evolution of structural diversity of trichothecenes, a family of toxins produced by plant pathogenic and entomopathogenic fungi.</title>
        <authorList>
            <person name="Proctor R.H."/>
            <person name="McCormick S.P."/>
            <person name="Kim H.S."/>
            <person name="Cardoza R.E."/>
            <person name="Stanley A.M."/>
            <person name="Lindo L."/>
            <person name="Kelly A."/>
            <person name="Brown D.W."/>
            <person name="Lee T."/>
            <person name="Vaughan M.M."/>
            <person name="Alexander N.J."/>
            <person name="Busman M."/>
            <person name="Gutierrez S."/>
        </authorList>
    </citation>
    <scope>NUCLEOTIDE SEQUENCE [LARGE SCALE GENOMIC DNA]</scope>
    <source>
        <strain evidence="2 3">IBT 40837</strain>
    </source>
</reference>
<proteinExistence type="predicted"/>
<dbReference type="AlphaFoldDB" id="A0A395NXZ1"/>
<gene>
    <name evidence="2" type="ORF">TARUN_1257</name>
</gene>
<feature type="compositionally biased region" description="Polar residues" evidence="1">
    <location>
        <begin position="203"/>
        <end position="212"/>
    </location>
</feature>
<evidence type="ECO:0000256" key="1">
    <source>
        <dbReference type="SAM" id="MobiDB-lite"/>
    </source>
</evidence>
<sequence>MSTTIAGIFNIQKPRALVKDFCSIATLRLAELVQRSQLLRTKYLVDASLDAQVRRTRTDKESNRAKSGFADRPHGELRAGMLWKGPILRDPKCRDLRCNLGREKPTNLAGSEGVMVVDLSALSSFLLFCFVFPFASSVGRLAGWLAGWLNRDGSPPLTAAYRGKGVDGLFNRLAARDQLLLGEIRRVGDAADSDGGGWPADASQGSAQSCPAPTSLPGPRRPA</sequence>
<protein>
    <submittedName>
        <fullName evidence="2">Uncharacterized protein</fullName>
    </submittedName>
</protein>
<evidence type="ECO:0000313" key="2">
    <source>
        <dbReference type="EMBL" id="RFU80972.1"/>
    </source>
</evidence>
<keyword evidence="3" id="KW-1185">Reference proteome</keyword>
<name>A0A395NXZ1_TRIAR</name>
<feature type="compositionally biased region" description="Pro residues" evidence="1">
    <location>
        <begin position="214"/>
        <end position="223"/>
    </location>
</feature>
<evidence type="ECO:0000313" key="3">
    <source>
        <dbReference type="Proteomes" id="UP000266272"/>
    </source>
</evidence>
<organism evidence="2 3">
    <name type="scientific">Trichoderma arundinaceum</name>
    <dbReference type="NCBI Taxonomy" id="490622"/>
    <lineage>
        <taxon>Eukaryota</taxon>
        <taxon>Fungi</taxon>
        <taxon>Dikarya</taxon>
        <taxon>Ascomycota</taxon>
        <taxon>Pezizomycotina</taxon>
        <taxon>Sordariomycetes</taxon>
        <taxon>Hypocreomycetidae</taxon>
        <taxon>Hypocreales</taxon>
        <taxon>Hypocreaceae</taxon>
        <taxon>Trichoderma</taxon>
    </lineage>
</organism>
<accession>A0A395NXZ1</accession>
<dbReference type="EMBL" id="PXOA01000076">
    <property type="protein sequence ID" value="RFU80972.1"/>
    <property type="molecule type" value="Genomic_DNA"/>
</dbReference>
<feature type="region of interest" description="Disordered" evidence="1">
    <location>
        <begin position="190"/>
        <end position="223"/>
    </location>
</feature>